<evidence type="ECO:0000313" key="5">
    <source>
        <dbReference type="Proteomes" id="UP001321249"/>
    </source>
</evidence>
<protein>
    <submittedName>
        <fullName evidence="3">Uncharacterized protein</fullName>
    </submittedName>
</protein>
<evidence type="ECO:0000256" key="1">
    <source>
        <dbReference type="SAM" id="Coils"/>
    </source>
</evidence>
<accession>A0AAJ5ZJ91</accession>
<organism evidence="3 4">
    <name type="scientific">Candidatus Lucifugimonas marina</name>
    <dbReference type="NCBI Taxonomy" id="3038979"/>
    <lineage>
        <taxon>Bacteria</taxon>
        <taxon>Bacillati</taxon>
        <taxon>Chloroflexota</taxon>
        <taxon>Dehalococcoidia</taxon>
        <taxon>SAR202 cluster</taxon>
        <taxon>Candidatus Lucifugimonadales</taxon>
        <taxon>Candidatus Lucifugimonadaceae</taxon>
        <taxon>Candidatus Lucifugimonas</taxon>
    </lineage>
</organism>
<gene>
    <name evidence="2" type="ORF">GKO46_00130</name>
    <name evidence="3" type="ORF">GKO48_09090</name>
</gene>
<reference evidence="3" key="2">
    <citation type="journal article" date="2023" name="Nat. Commun.">
        <title>Cultivation of marine bacteria of the SAR202 clade.</title>
        <authorList>
            <person name="Lim Y."/>
            <person name="Seo J.H."/>
            <person name="Giovannoni S.J."/>
            <person name="Kang I."/>
            <person name="Cho J.C."/>
        </authorList>
    </citation>
    <scope>NUCLEOTIDE SEQUENCE</scope>
    <source>
        <strain evidence="3">JH1073</strain>
    </source>
</reference>
<evidence type="ECO:0000313" key="2">
    <source>
        <dbReference type="EMBL" id="MDG0865480.1"/>
    </source>
</evidence>
<reference evidence="4 5" key="1">
    <citation type="submission" date="2019-11" db="EMBL/GenBank/DDBJ databases">
        <authorList>
            <person name="Cho J.-C."/>
        </authorList>
    </citation>
    <scope>NUCLEOTIDE SEQUENCE [LARGE SCALE GENOMIC DNA]</scope>
    <source>
        <strain evidence="3 4">JH1073</strain>
        <strain evidence="2 5">JH702</strain>
    </source>
</reference>
<dbReference type="RefSeq" id="WP_342823804.1">
    <property type="nucleotide sequence ID" value="NZ_CP046146.1"/>
</dbReference>
<dbReference type="Proteomes" id="UP001321249">
    <property type="component" value="Unassembled WGS sequence"/>
</dbReference>
<keyword evidence="4" id="KW-1185">Reference proteome</keyword>
<dbReference type="AlphaFoldDB" id="A0AAJ5ZJ91"/>
<proteinExistence type="predicted"/>
<name>A0AAJ5ZJ91_9CHLR</name>
<dbReference type="Proteomes" id="UP001219901">
    <property type="component" value="Chromosome"/>
</dbReference>
<feature type="coiled-coil region" evidence="1">
    <location>
        <begin position="105"/>
        <end position="132"/>
    </location>
</feature>
<keyword evidence="1" id="KW-0175">Coiled coil</keyword>
<evidence type="ECO:0000313" key="3">
    <source>
        <dbReference type="EMBL" id="WFG39766.1"/>
    </source>
</evidence>
<dbReference type="Gene3D" id="1.10.287.1490">
    <property type="match status" value="1"/>
</dbReference>
<dbReference type="EMBL" id="WMBE01000001">
    <property type="protein sequence ID" value="MDG0865480.1"/>
    <property type="molecule type" value="Genomic_DNA"/>
</dbReference>
<reference evidence="4" key="3">
    <citation type="submission" date="2023-06" db="EMBL/GenBank/DDBJ databases">
        <title>Pangenomics reveal diversification of enzyme families and niche specialization in globally abundant SAR202 bacteria.</title>
        <authorList>
            <person name="Saw J.H.W."/>
        </authorList>
    </citation>
    <scope>NUCLEOTIDE SEQUENCE [LARGE SCALE GENOMIC DNA]</scope>
    <source>
        <strain evidence="4">JH1073</strain>
    </source>
</reference>
<evidence type="ECO:0000313" key="4">
    <source>
        <dbReference type="Proteomes" id="UP001219901"/>
    </source>
</evidence>
<dbReference type="EMBL" id="CP046147">
    <property type="protein sequence ID" value="WFG39766.1"/>
    <property type="molecule type" value="Genomic_DNA"/>
</dbReference>
<sequence>MQHWTDDRRIHSLMTHLGKTGKSGKPTRSAFAAEKVSEIMIKIEPRVAELRSVNKELEGLHAHLAKLKDLIDNKARHAEGIKIEFEGAKEDLLSQNPNADVDAFNKDLRQALNDLESDFKNAMSEIDGVKQKIRVKRTTMRGLEDRMKMYETQAFKYIDQLMKDAEARAARKSA</sequence>